<feature type="transmembrane region" description="Helical" evidence="1">
    <location>
        <begin position="89"/>
        <end position="109"/>
    </location>
</feature>
<evidence type="ECO:0000313" key="3">
    <source>
        <dbReference type="Proteomes" id="UP000248330"/>
    </source>
</evidence>
<dbReference type="PANTHER" id="PTHR40400">
    <property type="entry name" value="SLR1512 PROTEIN"/>
    <property type="match status" value="1"/>
</dbReference>
<feature type="transmembrane region" description="Helical" evidence="1">
    <location>
        <begin position="9"/>
        <end position="26"/>
    </location>
</feature>
<dbReference type="RefSeq" id="WP_110263947.1">
    <property type="nucleotide sequence ID" value="NZ_CAWNXA010000002.1"/>
</dbReference>
<feature type="transmembrane region" description="Helical" evidence="1">
    <location>
        <begin position="62"/>
        <end position="83"/>
    </location>
</feature>
<proteinExistence type="predicted"/>
<evidence type="ECO:0008006" key="4">
    <source>
        <dbReference type="Google" id="ProtNLM"/>
    </source>
</evidence>
<dbReference type="Proteomes" id="UP000248330">
    <property type="component" value="Unassembled WGS sequence"/>
</dbReference>
<protein>
    <recommendedName>
        <fullName evidence="4">Sodium-dependent bicarbonate transport family permease</fullName>
    </recommendedName>
</protein>
<keyword evidence="1" id="KW-1133">Transmembrane helix</keyword>
<keyword evidence="3" id="KW-1185">Reference proteome</keyword>
<feature type="transmembrane region" description="Helical" evidence="1">
    <location>
        <begin position="32"/>
        <end position="50"/>
    </location>
</feature>
<dbReference type="AlphaFoldDB" id="A0A318ECN9"/>
<dbReference type="InterPro" id="IPR010293">
    <property type="entry name" value="Sbt_1"/>
</dbReference>
<evidence type="ECO:0000313" key="2">
    <source>
        <dbReference type="EMBL" id="PXV70263.1"/>
    </source>
</evidence>
<keyword evidence="1" id="KW-0472">Membrane</keyword>
<feature type="transmembrane region" description="Helical" evidence="1">
    <location>
        <begin position="226"/>
        <end position="250"/>
    </location>
</feature>
<feature type="transmembrane region" description="Helical" evidence="1">
    <location>
        <begin position="287"/>
        <end position="310"/>
    </location>
</feature>
<accession>A0A318ECN9</accession>
<dbReference type="Pfam" id="PF05982">
    <property type="entry name" value="Sbt_1"/>
    <property type="match status" value="1"/>
</dbReference>
<organism evidence="2 3">
    <name type="scientific">Sinimarinibacterium flocculans</name>
    <dbReference type="NCBI Taxonomy" id="985250"/>
    <lineage>
        <taxon>Bacteria</taxon>
        <taxon>Pseudomonadati</taxon>
        <taxon>Pseudomonadota</taxon>
        <taxon>Gammaproteobacteria</taxon>
        <taxon>Nevskiales</taxon>
        <taxon>Nevskiaceae</taxon>
        <taxon>Sinimarinibacterium</taxon>
    </lineage>
</organism>
<dbReference type="EMBL" id="QICN01000002">
    <property type="protein sequence ID" value="PXV70263.1"/>
    <property type="molecule type" value="Genomic_DNA"/>
</dbReference>
<feature type="transmembrane region" description="Helical" evidence="1">
    <location>
        <begin position="121"/>
        <end position="144"/>
    </location>
</feature>
<reference evidence="2 3" key="1">
    <citation type="submission" date="2018-04" db="EMBL/GenBank/DDBJ databases">
        <title>Genomic Encyclopedia of Type Strains, Phase IV (KMG-IV): sequencing the most valuable type-strain genomes for metagenomic binning, comparative biology and taxonomic classification.</title>
        <authorList>
            <person name="Goeker M."/>
        </authorList>
    </citation>
    <scope>NUCLEOTIDE SEQUENCE [LARGE SCALE GENOMIC DNA]</scope>
    <source>
        <strain evidence="2 3">DSM 104150</strain>
    </source>
</reference>
<comment type="caution">
    <text evidence="2">The sequence shown here is derived from an EMBL/GenBank/DDBJ whole genome shotgun (WGS) entry which is preliminary data.</text>
</comment>
<feature type="transmembrane region" description="Helical" evidence="1">
    <location>
        <begin position="256"/>
        <end position="275"/>
    </location>
</feature>
<name>A0A318ECN9_9GAMM</name>
<gene>
    <name evidence="2" type="ORF">C8D93_102115</name>
</gene>
<keyword evidence="1" id="KW-0812">Transmembrane</keyword>
<dbReference type="OrthoDB" id="345121at2"/>
<evidence type="ECO:0000256" key="1">
    <source>
        <dbReference type="SAM" id="Phobius"/>
    </source>
</evidence>
<dbReference type="PANTHER" id="PTHR40400:SF1">
    <property type="entry name" value="SLR1512 PROTEIN"/>
    <property type="match status" value="1"/>
</dbReference>
<sequence>MTDALLDPAVLFFVLGIGAGLLRSNLEVPQPVVRWLTLYLLMAVGLKGGFTLARSGIDADAAAALGASLVMALLVPLIAFAAFRLVTSVLQAGALAASYGSVSVVTFVAATQHLQQNAVSFSGTMSVALVIMEMPAVLLGIALARRGDAGAQATPWGHLLKDSARDGAPLLLMGSLLIGWVTGERGATVMEPFSGDLFKGMLALFLLQMGLDVARRFGDLRGLSPWLLVLALAIPLAAAATAMGLGTLLGLGAGDLALLATLSASASYIVAPAVLRHALPDASPALYLGLPMALTFPFNLLIGIGLYASVARALA</sequence>